<evidence type="ECO:0000313" key="1">
    <source>
        <dbReference type="EMBL" id="QYC54592.1"/>
    </source>
</evidence>
<dbReference type="EMBL" id="MZ274304">
    <property type="protein sequence ID" value="QYC54592.1"/>
    <property type="molecule type" value="Genomic_DNA"/>
</dbReference>
<protein>
    <submittedName>
        <fullName evidence="1">Uncharacterized protein</fullName>
    </submittedName>
</protein>
<organism evidence="1 2">
    <name type="scientific">Gordonia phage Agueybana</name>
    <dbReference type="NCBI Taxonomy" id="2859634"/>
    <lineage>
        <taxon>Viruses</taxon>
        <taxon>Duplodnaviria</taxon>
        <taxon>Heunggongvirae</taxon>
        <taxon>Uroviricota</taxon>
        <taxon>Caudoviricetes</taxon>
        <taxon>Nymbaxtervirinae</taxon>
        <taxon>Nymphadoravirus</taxon>
        <taxon>Nymphadoravirus agueybana</taxon>
    </lineage>
</organism>
<dbReference type="Proteomes" id="UP000826558">
    <property type="component" value="Segment"/>
</dbReference>
<accession>A0AC61N9P0</accession>
<reference evidence="1" key="1">
    <citation type="submission" date="2021-05" db="EMBL/GenBank/DDBJ databases">
        <authorList>
            <person name="Alejandro-Iglesias T.M."/>
            <person name="Baez-Cruz V.A."/>
            <person name="Bragalone-Rodriguez T."/>
            <person name="Braun-Zayas A."/>
            <person name="Carattini-Rivera A.Z."/>
            <person name="Castello-Casta F.M."/>
            <person name="Delgado-Torres D.N."/>
            <person name="Lopez-Castro L."/>
            <person name="Rivera-Torres A.P."/>
            <person name="Rodriguez-Diaz E.A."/>
            <person name="Tejas-Delatorre P.J."/>
            <person name="Torres-Carro S.E."/>
            <person name="Tristani-Rodriguez M."/>
            <person name="Vazquez E."/>
            <person name="Tolsma S."/>
            <person name="Caruso S.M."/>
            <person name="Garlena R.A."/>
            <person name="Russell D.A."/>
            <person name="Pope W.H."/>
            <person name="Jacobs-Se D."/>
            <person name="Hatfull G.F."/>
        </authorList>
    </citation>
    <scope>NUCLEOTIDE SEQUENCE</scope>
</reference>
<gene>
    <name evidence="1" type="primary">34</name>
    <name evidence="1" type="ORF">SEA_AGUEYBANA_34</name>
</gene>
<sequence length="45" mass="4954">MTRGRLREPSAWRLRPSCMLLDTVLAIIALVAAGCLLIKTAPDLF</sequence>
<keyword evidence="2" id="KW-1185">Reference proteome</keyword>
<name>A0AC61N9P0_9CAUD</name>
<proteinExistence type="predicted"/>
<evidence type="ECO:0000313" key="2">
    <source>
        <dbReference type="Proteomes" id="UP000826558"/>
    </source>
</evidence>